<keyword evidence="3 6" id="KW-1133">Transmembrane helix</keyword>
<accession>A0A9P4M299</accession>
<feature type="non-terminal residue" evidence="8">
    <location>
        <position position="253"/>
    </location>
</feature>
<dbReference type="PANTHER" id="PTHR33048:SF47">
    <property type="entry name" value="INTEGRAL MEMBRANE PROTEIN-RELATED"/>
    <property type="match status" value="1"/>
</dbReference>
<feature type="transmembrane region" description="Helical" evidence="6">
    <location>
        <begin position="195"/>
        <end position="216"/>
    </location>
</feature>
<dbReference type="PANTHER" id="PTHR33048">
    <property type="entry name" value="PTH11-LIKE INTEGRAL MEMBRANE PROTEIN (AFU_ORTHOLOGUE AFUA_5G11245)"/>
    <property type="match status" value="1"/>
</dbReference>
<keyword evidence="4 6" id="KW-0472">Membrane</keyword>
<dbReference type="OrthoDB" id="444631at2759"/>
<evidence type="ECO:0000256" key="3">
    <source>
        <dbReference type="ARBA" id="ARBA00022989"/>
    </source>
</evidence>
<comment type="similarity">
    <text evidence="5">Belongs to the SAT4 family.</text>
</comment>
<dbReference type="Pfam" id="PF20684">
    <property type="entry name" value="Fung_rhodopsin"/>
    <property type="match status" value="1"/>
</dbReference>
<dbReference type="Proteomes" id="UP000799776">
    <property type="component" value="Unassembled WGS sequence"/>
</dbReference>
<dbReference type="GO" id="GO:0016020">
    <property type="term" value="C:membrane"/>
    <property type="evidence" value="ECO:0007669"/>
    <property type="project" value="UniProtKB-SubCell"/>
</dbReference>
<name>A0A9P4M299_9PEZI</name>
<feature type="transmembrane region" description="Helical" evidence="6">
    <location>
        <begin position="34"/>
        <end position="57"/>
    </location>
</feature>
<dbReference type="AlphaFoldDB" id="A0A9P4M299"/>
<evidence type="ECO:0000256" key="4">
    <source>
        <dbReference type="ARBA" id="ARBA00023136"/>
    </source>
</evidence>
<reference evidence="8" key="1">
    <citation type="journal article" date="2020" name="Stud. Mycol.">
        <title>101 Dothideomycetes genomes: a test case for predicting lifestyles and emergence of pathogens.</title>
        <authorList>
            <person name="Haridas S."/>
            <person name="Albert R."/>
            <person name="Binder M."/>
            <person name="Bloem J."/>
            <person name="Labutti K."/>
            <person name="Salamov A."/>
            <person name="Andreopoulos B."/>
            <person name="Baker S."/>
            <person name="Barry K."/>
            <person name="Bills G."/>
            <person name="Bluhm B."/>
            <person name="Cannon C."/>
            <person name="Castanera R."/>
            <person name="Culley D."/>
            <person name="Daum C."/>
            <person name="Ezra D."/>
            <person name="Gonzalez J."/>
            <person name="Henrissat B."/>
            <person name="Kuo A."/>
            <person name="Liang C."/>
            <person name="Lipzen A."/>
            <person name="Lutzoni F."/>
            <person name="Magnuson J."/>
            <person name="Mondo S."/>
            <person name="Nolan M."/>
            <person name="Ohm R."/>
            <person name="Pangilinan J."/>
            <person name="Park H.-J."/>
            <person name="Ramirez L."/>
            <person name="Alfaro M."/>
            <person name="Sun H."/>
            <person name="Tritt A."/>
            <person name="Yoshinaga Y."/>
            <person name="Zwiers L.-H."/>
            <person name="Turgeon B."/>
            <person name="Goodwin S."/>
            <person name="Spatafora J."/>
            <person name="Crous P."/>
            <person name="Grigoriev I."/>
        </authorList>
    </citation>
    <scope>NUCLEOTIDE SEQUENCE</scope>
    <source>
        <strain evidence="8">CBS 121410</strain>
    </source>
</reference>
<feature type="transmembrane region" description="Helical" evidence="6">
    <location>
        <begin position="112"/>
        <end position="140"/>
    </location>
</feature>
<feature type="domain" description="Rhodopsin" evidence="7">
    <location>
        <begin position="18"/>
        <end position="252"/>
    </location>
</feature>
<feature type="non-terminal residue" evidence="8">
    <location>
        <position position="1"/>
    </location>
</feature>
<keyword evidence="2 6" id="KW-0812">Transmembrane</keyword>
<feature type="transmembrane region" description="Helical" evidence="6">
    <location>
        <begin position="160"/>
        <end position="183"/>
    </location>
</feature>
<feature type="transmembrane region" description="Helical" evidence="6">
    <location>
        <begin position="77"/>
        <end position="100"/>
    </location>
</feature>
<dbReference type="EMBL" id="ML978711">
    <property type="protein sequence ID" value="KAF2092052.1"/>
    <property type="molecule type" value="Genomic_DNA"/>
</dbReference>
<evidence type="ECO:0000259" key="7">
    <source>
        <dbReference type="Pfam" id="PF20684"/>
    </source>
</evidence>
<keyword evidence="9" id="KW-1185">Reference proteome</keyword>
<organism evidence="8 9">
    <name type="scientific">Saccharata proteae CBS 121410</name>
    <dbReference type="NCBI Taxonomy" id="1314787"/>
    <lineage>
        <taxon>Eukaryota</taxon>
        <taxon>Fungi</taxon>
        <taxon>Dikarya</taxon>
        <taxon>Ascomycota</taxon>
        <taxon>Pezizomycotina</taxon>
        <taxon>Dothideomycetes</taxon>
        <taxon>Dothideomycetes incertae sedis</taxon>
        <taxon>Botryosphaeriales</taxon>
        <taxon>Saccharataceae</taxon>
        <taxon>Saccharata</taxon>
    </lineage>
</organism>
<evidence type="ECO:0000256" key="1">
    <source>
        <dbReference type="ARBA" id="ARBA00004141"/>
    </source>
</evidence>
<feature type="transmembrane region" description="Helical" evidence="6">
    <location>
        <begin position="6"/>
        <end position="22"/>
    </location>
</feature>
<dbReference type="InterPro" id="IPR049326">
    <property type="entry name" value="Rhodopsin_dom_fungi"/>
</dbReference>
<evidence type="ECO:0000313" key="9">
    <source>
        <dbReference type="Proteomes" id="UP000799776"/>
    </source>
</evidence>
<dbReference type="InterPro" id="IPR052337">
    <property type="entry name" value="SAT4-like"/>
</dbReference>
<evidence type="ECO:0000256" key="2">
    <source>
        <dbReference type="ARBA" id="ARBA00022692"/>
    </source>
</evidence>
<evidence type="ECO:0000256" key="6">
    <source>
        <dbReference type="SAM" id="Phobius"/>
    </source>
</evidence>
<evidence type="ECO:0000313" key="8">
    <source>
        <dbReference type="EMBL" id="KAF2092052.1"/>
    </source>
</evidence>
<comment type="subcellular location">
    <subcellularLocation>
        <location evidence="1">Membrane</location>
        <topology evidence="1">Multi-pass membrane protein</topology>
    </subcellularLocation>
</comment>
<comment type="caution">
    <text evidence="8">The sequence shown here is derived from an EMBL/GenBank/DDBJ whole genome shotgun (WGS) entry which is preliminary data.</text>
</comment>
<proteinExistence type="inferred from homology"/>
<evidence type="ECO:0000256" key="5">
    <source>
        <dbReference type="ARBA" id="ARBA00038359"/>
    </source>
</evidence>
<protein>
    <recommendedName>
        <fullName evidence="7">Rhodopsin domain-containing protein</fullName>
    </recommendedName>
</protein>
<sequence>LLGVGLPFEVIATVSTLLRLYTRFHIVRKLGWDDLCISIANVIISASALAVVIQWRSGIGEHVEALSDNQVITQAKLQYWTSAFFYLSTAFLKLSVLLFYRTIFGMSKKFKLICDINIVFIAAYNIAGFLTTIFACTPVAHYWTRRLSGGVEGHCIDIQLQWYLFTSLNMVTDFSTVVLPMPMLGKLQVSKNYRFSLFILFAISFLPCLISIIRFWPNSYLSSPDFTYHSFNIDILAAIESTIGVICINAPNI</sequence>
<gene>
    <name evidence="8" type="ORF">K490DRAFT_16649</name>
</gene>